<organism evidence="1 2">
    <name type="scientific">Smallanthus sonchifolius</name>
    <dbReference type="NCBI Taxonomy" id="185202"/>
    <lineage>
        <taxon>Eukaryota</taxon>
        <taxon>Viridiplantae</taxon>
        <taxon>Streptophyta</taxon>
        <taxon>Embryophyta</taxon>
        <taxon>Tracheophyta</taxon>
        <taxon>Spermatophyta</taxon>
        <taxon>Magnoliopsida</taxon>
        <taxon>eudicotyledons</taxon>
        <taxon>Gunneridae</taxon>
        <taxon>Pentapetalae</taxon>
        <taxon>asterids</taxon>
        <taxon>campanulids</taxon>
        <taxon>Asterales</taxon>
        <taxon>Asteraceae</taxon>
        <taxon>Asteroideae</taxon>
        <taxon>Heliantheae alliance</taxon>
        <taxon>Millerieae</taxon>
        <taxon>Smallanthus</taxon>
    </lineage>
</organism>
<sequence>MSFPPPMEIEITSTIDEELLGKGLTLNDTLMRVLYRHDDIANGVGPTQPSVTSATRSSVAPLVNVTHEDDESDDDFGQLAHR</sequence>
<protein>
    <submittedName>
        <fullName evidence="1">Uncharacterized protein</fullName>
    </submittedName>
</protein>
<keyword evidence="2" id="KW-1185">Reference proteome</keyword>
<proteinExistence type="predicted"/>
<evidence type="ECO:0000313" key="1">
    <source>
        <dbReference type="EMBL" id="KAI3806730.1"/>
    </source>
</evidence>
<dbReference type="EMBL" id="CM042025">
    <property type="protein sequence ID" value="KAI3806730.1"/>
    <property type="molecule type" value="Genomic_DNA"/>
</dbReference>
<dbReference type="Proteomes" id="UP001056120">
    <property type="component" value="Linkage Group LG08"/>
</dbReference>
<name>A0ACB9IFE8_9ASTR</name>
<reference evidence="1 2" key="2">
    <citation type="journal article" date="2022" name="Mol. Ecol. Resour.">
        <title>The genomes of chicory, endive, great burdock and yacon provide insights into Asteraceae paleo-polyploidization history and plant inulin production.</title>
        <authorList>
            <person name="Fan W."/>
            <person name="Wang S."/>
            <person name="Wang H."/>
            <person name="Wang A."/>
            <person name="Jiang F."/>
            <person name="Liu H."/>
            <person name="Zhao H."/>
            <person name="Xu D."/>
            <person name="Zhang Y."/>
        </authorList>
    </citation>
    <scope>NUCLEOTIDE SEQUENCE [LARGE SCALE GENOMIC DNA]</scope>
    <source>
        <strain evidence="2">cv. Yunnan</strain>
        <tissue evidence="1">Leaves</tissue>
    </source>
</reference>
<comment type="caution">
    <text evidence="1">The sequence shown here is derived from an EMBL/GenBank/DDBJ whole genome shotgun (WGS) entry which is preliminary data.</text>
</comment>
<gene>
    <name evidence="1" type="ORF">L1987_22644</name>
</gene>
<reference evidence="2" key="1">
    <citation type="journal article" date="2022" name="Mol. Ecol. Resour.">
        <title>The genomes of chicory, endive, great burdock and yacon provide insights into Asteraceae palaeo-polyploidization history and plant inulin production.</title>
        <authorList>
            <person name="Fan W."/>
            <person name="Wang S."/>
            <person name="Wang H."/>
            <person name="Wang A."/>
            <person name="Jiang F."/>
            <person name="Liu H."/>
            <person name="Zhao H."/>
            <person name="Xu D."/>
            <person name="Zhang Y."/>
        </authorList>
    </citation>
    <scope>NUCLEOTIDE SEQUENCE [LARGE SCALE GENOMIC DNA]</scope>
    <source>
        <strain evidence="2">cv. Yunnan</strain>
    </source>
</reference>
<evidence type="ECO:0000313" key="2">
    <source>
        <dbReference type="Proteomes" id="UP001056120"/>
    </source>
</evidence>
<accession>A0ACB9IFE8</accession>